<dbReference type="EMBL" id="CACRZD030000010">
    <property type="protein sequence ID" value="CAA6667206.1"/>
    <property type="molecule type" value="Genomic_DNA"/>
</dbReference>
<evidence type="ECO:0000256" key="4">
    <source>
        <dbReference type="ARBA" id="ARBA00022729"/>
    </source>
</evidence>
<gene>
    <name evidence="8" type="ORF">SI7747_10013599</name>
</gene>
<sequence length="127" mass="13409">MGGRRGSRRRLLAVAAAAVALLVFATALGKRKVSSSSPPPGLHRGGRVAGAPPAAAELLHGAGDRAHQRRPAADDWPGSSPPTCRGRCGRCFPCRPIHVAVQPGESVTLEYYPEAWRCKCGSKLFMP</sequence>
<dbReference type="PANTHER" id="PTHR33109:SF4">
    <property type="entry name" value="EPIDERMAL PATTERNING FACTOR-LIKE PROTEIN 6"/>
    <property type="match status" value="1"/>
</dbReference>
<dbReference type="Pfam" id="PF17181">
    <property type="entry name" value="EPF"/>
    <property type="match status" value="1"/>
</dbReference>
<dbReference type="InterPro" id="IPR006311">
    <property type="entry name" value="TAT_signal"/>
</dbReference>
<dbReference type="AlphaFoldDB" id="A0A7I8JAG7"/>
<dbReference type="Proteomes" id="UP001189122">
    <property type="component" value="Unassembled WGS sequence"/>
</dbReference>
<evidence type="ECO:0000256" key="2">
    <source>
        <dbReference type="ARBA" id="ARBA00008127"/>
    </source>
</evidence>
<evidence type="ECO:0000313" key="8">
    <source>
        <dbReference type="EMBL" id="CAA2627950.1"/>
    </source>
</evidence>
<evidence type="ECO:0000256" key="3">
    <source>
        <dbReference type="ARBA" id="ARBA00022525"/>
    </source>
</evidence>
<evidence type="ECO:0000256" key="6">
    <source>
        <dbReference type="RuleBase" id="RU367102"/>
    </source>
</evidence>
<dbReference type="PROSITE" id="PS51318">
    <property type="entry name" value="TAT"/>
    <property type="match status" value="1"/>
</dbReference>
<feature type="compositionally biased region" description="Low complexity" evidence="7">
    <location>
        <begin position="49"/>
        <end position="61"/>
    </location>
</feature>
<keyword evidence="4" id="KW-0732">Signal</keyword>
<comment type="function">
    <text evidence="6">Controls stomatal patterning.</text>
</comment>
<evidence type="ECO:0000256" key="5">
    <source>
        <dbReference type="ARBA" id="ARBA00023157"/>
    </source>
</evidence>
<reference evidence="8 9" key="1">
    <citation type="submission" date="2019-12" db="EMBL/GenBank/DDBJ databases">
        <authorList>
            <person name="Scholz U."/>
            <person name="Mascher M."/>
            <person name="Fiebig A."/>
        </authorList>
    </citation>
    <scope>NUCLEOTIDE SEQUENCE</scope>
</reference>
<accession>A0A7I8JAG7</accession>
<keyword evidence="5" id="KW-1015">Disulfide bond</keyword>
<feature type="region of interest" description="Disordered" evidence="7">
    <location>
        <begin position="30"/>
        <end position="82"/>
    </location>
</feature>
<keyword evidence="3 6" id="KW-0964">Secreted</keyword>
<evidence type="ECO:0000313" key="9">
    <source>
        <dbReference type="Proteomes" id="UP001189122"/>
    </source>
</evidence>
<comment type="subcellular location">
    <subcellularLocation>
        <location evidence="1 6">Secreted</location>
    </subcellularLocation>
</comment>
<dbReference type="EMBL" id="LR743597">
    <property type="protein sequence ID" value="CAA2627950.1"/>
    <property type="molecule type" value="Genomic_DNA"/>
</dbReference>
<evidence type="ECO:0000256" key="7">
    <source>
        <dbReference type="SAM" id="MobiDB-lite"/>
    </source>
</evidence>
<keyword evidence="6" id="KW-0217">Developmental protein</keyword>
<dbReference type="InterPro" id="IPR039455">
    <property type="entry name" value="EPFL"/>
</dbReference>
<dbReference type="GO" id="GO:0010052">
    <property type="term" value="P:guard cell differentiation"/>
    <property type="evidence" value="ECO:0007669"/>
    <property type="project" value="UniProtKB-UniRule"/>
</dbReference>
<organism evidence="8">
    <name type="scientific">Spirodela intermedia</name>
    <name type="common">Intermediate duckweed</name>
    <dbReference type="NCBI Taxonomy" id="51605"/>
    <lineage>
        <taxon>Eukaryota</taxon>
        <taxon>Viridiplantae</taxon>
        <taxon>Streptophyta</taxon>
        <taxon>Embryophyta</taxon>
        <taxon>Tracheophyta</taxon>
        <taxon>Spermatophyta</taxon>
        <taxon>Magnoliopsida</taxon>
        <taxon>Liliopsida</taxon>
        <taxon>Araceae</taxon>
        <taxon>Lemnoideae</taxon>
        <taxon>Spirodela</taxon>
    </lineage>
</organism>
<keyword evidence="9" id="KW-1185">Reference proteome</keyword>
<proteinExistence type="inferred from homology"/>
<evidence type="ECO:0000256" key="1">
    <source>
        <dbReference type="ARBA" id="ARBA00004613"/>
    </source>
</evidence>
<dbReference type="PANTHER" id="PTHR33109">
    <property type="entry name" value="EPIDERMAL PATTERNING FACTOR-LIKE PROTEIN 4"/>
    <property type="match status" value="1"/>
</dbReference>
<protein>
    <recommendedName>
        <fullName evidence="6">Epidermal patterning factor-like protein</fullName>
    </recommendedName>
</protein>
<comment type="similarity">
    <text evidence="2 6">Belongs to the plant cysteine rich small secretory peptide family. Epidermal patterning factor subfamily.</text>
</comment>
<dbReference type="GO" id="GO:0005576">
    <property type="term" value="C:extracellular region"/>
    <property type="evidence" value="ECO:0007669"/>
    <property type="project" value="UniProtKB-SubCell"/>
</dbReference>
<name>A0A7I8JAG7_SPIIN</name>